<accession>A0AAV5A0T6</accession>
<keyword evidence="1" id="KW-0812">Transmembrane</keyword>
<comment type="caution">
    <text evidence="2">The sequence shown here is derived from an EMBL/GenBank/DDBJ whole genome shotgun (WGS) entry which is preliminary data.</text>
</comment>
<organism evidence="2 3">
    <name type="scientific">Clathrus columnatus</name>
    <dbReference type="NCBI Taxonomy" id="1419009"/>
    <lineage>
        <taxon>Eukaryota</taxon>
        <taxon>Fungi</taxon>
        <taxon>Dikarya</taxon>
        <taxon>Basidiomycota</taxon>
        <taxon>Agaricomycotina</taxon>
        <taxon>Agaricomycetes</taxon>
        <taxon>Phallomycetidae</taxon>
        <taxon>Phallales</taxon>
        <taxon>Clathraceae</taxon>
        <taxon>Clathrus</taxon>
    </lineage>
</organism>
<gene>
    <name evidence="2" type="ORF">Clacol_000829</name>
</gene>
<reference evidence="2" key="1">
    <citation type="submission" date="2021-10" db="EMBL/GenBank/DDBJ databases">
        <title>De novo Genome Assembly of Clathrus columnatus (Basidiomycota, Fungi) Using Illumina and Nanopore Sequence Data.</title>
        <authorList>
            <person name="Ogiso-Tanaka E."/>
            <person name="Itagaki H."/>
            <person name="Hosoya T."/>
            <person name="Hosaka K."/>
        </authorList>
    </citation>
    <scope>NUCLEOTIDE SEQUENCE</scope>
    <source>
        <strain evidence="2">MO-923</strain>
    </source>
</reference>
<proteinExistence type="predicted"/>
<dbReference type="Gene3D" id="3.80.10.10">
    <property type="entry name" value="Ribonuclease Inhibitor"/>
    <property type="match status" value="1"/>
</dbReference>
<dbReference type="InterPro" id="IPR032675">
    <property type="entry name" value="LRR_dom_sf"/>
</dbReference>
<dbReference type="Proteomes" id="UP001050691">
    <property type="component" value="Unassembled WGS sequence"/>
</dbReference>
<keyword evidence="1" id="KW-0472">Membrane</keyword>
<keyword evidence="3" id="KW-1185">Reference proteome</keyword>
<evidence type="ECO:0000256" key="1">
    <source>
        <dbReference type="SAM" id="Phobius"/>
    </source>
</evidence>
<protein>
    <recommendedName>
        <fullName evidence="4">F-box domain-containing protein</fullName>
    </recommendedName>
</protein>
<feature type="transmembrane region" description="Helical" evidence="1">
    <location>
        <begin position="103"/>
        <end position="123"/>
    </location>
</feature>
<evidence type="ECO:0000313" key="2">
    <source>
        <dbReference type="EMBL" id="GJJ06635.1"/>
    </source>
</evidence>
<evidence type="ECO:0000313" key="3">
    <source>
        <dbReference type="Proteomes" id="UP001050691"/>
    </source>
</evidence>
<evidence type="ECO:0008006" key="4">
    <source>
        <dbReference type="Google" id="ProtNLM"/>
    </source>
</evidence>
<keyword evidence="1" id="KW-1133">Transmembrane helix</keyword>
<dbReference type="EMBL" id="BPWL01000001">
    <property type="protein sequence ID" value="GJJ06635.1"/>
    <property type="molecule type" value="Genomic_DNA"/>
</dbReference>
<feature type="transmembrane region" description="Helical" evidence="1">
    <location>
        <begin position="63"/>
        <end position="83"/>
    </location>
</feature>
<sequence>MSNYPGVAQRGNGHVCLHLSAKSPPPPIPFELQGLISADDWAIRVPALTKLASRYYKPLFERIWLIVSLLITLIIPLAAYSSIDRAIFGKDEASGSKAFIGRLIAVIVFFTVLAVFWVPIFLWKRIGTRRVNSLLASYAAVDQKQSPSPSFIPKWSMNTPGFINMEIKLNITTPPVAPVTVFHPDAYLPSFIGQTQTRGAYFYPYPSAAAEAGLPHMSVVGRSYAVEKILRMPKSTAVVGQIQDKRPSTVTEQHKILEETVVNRVKDTADDSVKLNTRVFINRLPIELFTHIIHFTHEWEYEALRHFVSYTWVCHHWRSVLVQSACFWTVIELDLKNKPINPFVHELLRRSKSAQLNINIFVYASQFITTLKDILAREGNRIHTLCLRGDLHALVSASQRLHFPSLRQIVYHNYSLKSSFPLLPVIMASDHLETLECDMWPEIPPDAINQLAPAFNHIQQLDLVTFTDEALQSLLILLCNHVRLRDLRLRLYISHWPGFSSQITFPELRILSLNKDFLLRGIQAPKLSSLNVTCTSLIPSDNLIYKDFDYSLIKYLYILGRERKEKNDVFSVVGLKTLVHPISYLSTAPENFYGKAAFDEEFDAIPDMVDILPAAWPAPGYFYLGFVYKKHFEQTLKVALPLIIPRLTSLSELCLASPALINDTEFHIREILTQVPSLERLIVPYGAKDNLGLTKFICLLNDTSLCFRLKYLSYTASYSNPLSPEGLKDLAEQVGKLLTGCVQLRRKVFTDALIYIGLGKFPPLPDTWLRNLKKLGTTVVTEKSIETIIAAWARQT</sequence>
<name>A0AAV5A0T6_9AGAM</name>
<dbReference type="AlphaFoldDB" id="A0AAV5A0T6"/>